<proteinExistence type="predicted"/>
<gene>
    <name evidence="2" type="ORF">ACFSX9_07880</name>
</gene>
<evidence type="ECO:0008006" key="4">
    <source>
        <dbReference type="Google" id="ProtNLM"/>
    </source>
</evidence>
<sequence length="213" mass="24707">MKKLFLITLLLTSILSKAEFITATLYFNDGSKKTGFAELVEIEDKNVKFRTEIKGKTEKIPSTDLSKIEFTDKNDNKYLSIRIKIWGMAFLKYKYFEDKVWLYQIQEKQGYRLLTSVQQTRFATGAKNSYTDFGATFFYYAKKNEDIAYHGFLQSAAGVAIHASRVKEIKLMVNEMFKGKCNLDQEIDKIKFDRKSGEDPFKVLEILVNSKCK</sequence>
<evidence type="ECO:0000256" key="1">
    <source>
        <dbReference type="SAM" id="SignalP"/>
    </source>
</evidence>
<protein>
    <recommendedName>
        <fullName evidence="4">Lipoprotein</fullName>
    </recommendedName>
</protein>
<feature type="signal peptide" evidence="1">
    <location>
        <begin position="1"/>
        <end position="18"/>
    </location>
</feature>
<dbReference type="Proteomes" id="UP001597549">
    <property type="component" value="Unassembled WGS sequence"/>
</dbReference>
<evidence type="ECO:0000313" key="2">
    <source>
        <dbReference type="EMBL" id="MFD2908654.1"/>
    </source>
</evidence>
<comment type="caution">
    <text evidence="2">The sequence shown here is derived from an EMBL/GenBank/DDBJ whole genome shotgun (WGS) entry which is preliminary data.</text>
</comment>
<accession>A0ABW5Z730</accession>
<evidence type="ECO:0000313" key="3">
    <source>
        <dbReference type="Proteomes" id="UP001597549"/>
    </source>
</evidence>
<dbReference type="EMBL" id="JBHUOL010000012">
    <property type="protein sequence ID" value="MFD2908654.1"/>
    <property type="molecule type" value="Genomic_DNA"/>
</dbReference>
<organism evidence="2 3">
    <name type="scientific">Flavobacterium ardleyense</name>
    <dbReference type="NCBI Taxonomy" id="2038737"/>
    <lineage>
        <taxon>Bacteria</taxon>
        <taxon>Pseudomonadati</taxon>
        <taxon>Bacteroidota</taxon>
        <taxon>Flavobacteriia</taxon>
        <taxon>Flavobacteriales</taxon>
        <taxon>Flavobacteriaceae</taxon>
        <taxon>Flavobacterium</taxon>
    </lineage>
</organism>
<reference evidence="3" key="1">
    <citation type="journal article" date="2019" name="Int. J. Syst. Evol. Microbiol.">
        <title>The Global Catalogue of Microorganisms (GCM) 10K type strain sequencing project: providing services to taxonomists for standard genome sequencing and annotation.</title>
        <authorList>
            <consortium name="The Broad Institute Genomics Platform"/>
            <consortium name="The Broad Institute Genome Sequencing Center for Infectious Disease"/>
            <person name="Wu L."/>
            <person name="Ma J."/>
        </authorList>
    </citation>
    <scope>NUCLEOTIDE SEQUENCE [LARGE SCALE GENOMIC DNA]</scope>
    <source>
        <strain evidence="3">KCTC 52644</strain>
    </source>
</reference>
<dbReference type="RefSeq" id="WP_379806388.1">
    <property type="nucleotide sequence ID" value="NZ_JBHUOL010000012.1"/>
</dbReference>
<keyword evidence="1" id="KW-0732">Signal</keyword>
<feature type="chain" id="PRO_5046873824" description="Lipoprotein" evidence="1">
    <location>
        <begin position="19"/>
        <end position="213"/>
    </location>
</feature>
<name>A0ABW5Z730_9FLAO</name>
<keyword evidence="3" id="KW-1185">Reference proteome</keyword>